<keyword evidence="3" id="KW-0732">Signal</keyword>
<protein>
    <submittedName>
        <fullName evidence="5">Substrate-binding domain-containing protein</fullName>
    </submittedName>
</protein>
<dbReference type="SUPFAM" id="SSF53822">
    <property type="entry name" value="Periplasmic binding protein-like I"/>
    <property type="match status" value="1"/>
</dbReference>
<dbReference type="RefSeq" id="WP_268618326.1">
    <property type="nucleotide sequence ID" value="NZ_JAMDMX010000161.1"/>
</dbReference>
<dbReference type="PANTHER" id="PTHR46847:SF1">
    <property type="entry name" value="D-ALLOSE-BINDING PERIPLASMIC PROTEIN-RELATED"/>
    <property type="match status" value="1"/>
</dbReference>
<evidence type="ECO:0000313" key="5">
    <source>
        <dbReference type="EMBL" id="MCY9697692.1"/>
    </source>
</evidence>
<sequence length="359" mass="38412">MSRLRIIWLLKAFTVICALLFITACRNESGSNSAPETKNANTSSASTQSAEIDYGLFCRVECKDILTLQASPISIKGKVGVIVSGNFPYGLGTKRLAVQSAKAYFPNIELVVGNGNSDPVIQTSVVDDFIAMKVDVLVVDLVEKDTVNPALERAKAAGIKVILIDRRTNTEVLTTIKAEDVEVGRKAGQMLVTLLNGKGNIIEMGGTSASSTSIDRNKGIMEAFSGYSDIKVIASQNAHFDQSTGYKVMEDLLRRFPKGQINGLISHADVMTMGAIQAIKEAGREKEIKVVSVDAQETGLAAIETGAIDAIVAYPIVMPMGIIAAAKTLAGEPLPKSIELEAPIVTKENVERYKGKTGY</sequence>
<dbReference type="Pfam" id="PF13407">
    <property type="entry name" value="Peripla_BP_4"/>
    <property type="match status" value="1"/>
</dbReference>
<comment type="subcellular location">
    <subcellularLocation>
        <location evidence="1">Cell envelope</location>
    </subcellularLocation>
</comment>
<accession>A0ABT4GNE1</accession>
<dbReference type="CDD" id="cd06308">
    <property type="entry name" value="PBP1_sensor_kinase-like"/>
    <property type="match status" value="1"/>
</dbReference>
<evidence type="ECO:0000256" key="2">
    <source>
        <dbReference type="ARBA" id="ARBA00007639"/>
    </source>
</evidence>
<dbReference type="EMBL" id="JAMDMX010000161">
    <property type="protein sequence ID" value="MCY9697692.1"/>
    <property type="molecule type" value="Genomic_DNA"/>
</dbReference>
<reference evidence="5 6" key="1">
    <citation type="submission" date="2022-05" db="EMBL/GenBank/DDBJ databases">
        <title>Genome Sequencing of Bee-Associated Microbes.</title>
        <authorList>
            <person name="Dunlap C."/>
        </authorList>
    </citation>
    <scope>NUCLEOTIDE SEQUENCE [LARGE SCALE GENOMIC DNA]</scope>
    <source>
        <strain evidence="5 6">NRRL B-14421</strain>
    </source>
</reference>
<evidence type="ECO:0000259" key="4">
    <source>
        <dbReference type="Pfam" id="PF13407"/>
    </source>
</evidence>
<evidence type="ECO:0000256" key="1">
    <source>
        <dbReference type="ARBA" id="ARBA00004196"/>
    </source>
</evidence>
<dbReference type="PANTHER" id="PTHR46847">
    <property type="entry name" value="D-ALLOSE-BINDING PERIPLASMIC PROTEIN-RELATED"/>
    <property type="match status" value="1"/>
</dbReference>
<evidence type="ECO:0000313" key="6">
    <source>
        <dbReference type="Proteomes" id="UP001527099"/>
    </source>
</evidence>
<dbReference type="PROSITE" id="PS51257">
    <property type="entry name" value="PROKAR_LIPOPROTEIN"/>
    <property type="match status" value="1"/>
</dbReference>
<comment type="caution">
    <text evidence="5">The sequence shown here is derived from an EMBL/GenBank/DDBJ whole genome shotgun (WGS) entry which is preliminary data.</text>
</comment>
<name>A0ABT4GNE1_9BACL</name>
<dbReference type="Gene3D" id="3.40.50.2300">
    <property type="match status" value="2"/>
</dbReference>
<dbReference type="Proteomes" id="UP001527099">
    <property type="component" value="Unassembled WGS sequence"/>
</dbReference>
<evidence type="ECO:0000256" key="3">
    <source>
        <dbReference type="ARBA" id="ARBA00022729"/>
    </source>
</evidence>
<gene>
    <name evidence="5" type="ORF">M5X19_33275</name>
</gene>
<organism evidence="5 6">
    <name type="scientific">Paenibacillus alginolyticus</name>
    <dbReference type="NCBI Taxonomy" id="59839"/>
    <lineage>
        <taxon>Bacteria</taxon>
        <taxon>Bacillati</taxon>
        <taxon>Bacillota</taxon>
        <taxon>Bacilli</taxon>
        <taxon>Bacillales</taxon>
        <taxon>Paenibacillaceae</taxon>
        <taxon>Paenibacillus</taxon>
    </lineage>
</organism>
<dbReference type="InterPro" id="IPR028082">
    <property type="entry name" value="Peripla_BP_I"/>
</dbReference>
<keyword evidence="6" id="KW-1185">Reference proteome</keyword>
<comment type="similarity">
    <text evidence="2">Belongs to the bacterial solute-binding protein 2 family.</text>
</comment>
<feature type="domain" description="Periplasmic binding protein" evidence="4">
    <location>
        <begin position="99"/>
        <end position="314"/>
    </location>
</feature>
<dbReference type="InterPro" id="IPR025997">
    <property type="entry name" value="SBP_2_dom"/>
</dbReference>
<proteinExistence type="inferred from homology"/>